<evidence type="ECO:0000313" key="1">
    <source>
        <dbReference type="EMBL" id="SNQ47767.1"/>
    </source>
</evidence>
<accession>A0A2I2KQ17</accession>
<name>A0A2I2KQ17_9ACTN</name>
<reference evidence="1 2" key="1">
    <citation type="submission" date="2017-06" db="EMBL/GenBank/DDBJ databases">
        <authorList>
            <person name="Kim H.J."/>
            <person name="Triplett B.A."/>
        </authorList>
    </citation>
    <scope>NUCLEOTIDE SEQUENCE [LARGE SCALE GENOMIC DNA]</scope>
    <source>
        <strain evidence="1">FRACA_ARgP5</strain>
    </source>
</reference>
<evidence type="ECO:0000313" key="2">
    <source>
        <dbReference type="Proteomes" id="UP000234331"/>
    </source>
</evidence>
<dbReference type="Proteomes" id="UP000234331">
    <property type="component" value="Unassembled WGS sequence"/>
</dbReference>
<dbReference type="EMBL" id="FZMO01000113">
    <property type="protein sequence ID" value="SNQ47767.1"/>
    <property type="molecule type" value="Genomic_DNA"/>
</dbReference>
<protein>
    <submittedName>
        <fullName evidence="1">Uncharacterized protein</fullName>
    </submittedName>
</protein>
<dbReference type="AlphaFoldDB" id="A0A2I2KQ17"/>
<keyword evidence="2" id="KW-1185">Reference proteome</keyword>
<proteinExistence type="predicted"/>
<organism evidence="1 2">
    <name type="scientific">Frankia canadensis</name>
    <dbReference type="NCBI Taxonomy" id="1836972"/>
    <lineage>
        <taxon>Bacteria</taxon>
        <taxon>Bacillati</taxon>
        <taxon>Actinomycetota</taxon>
        <taxon>Actinomycetes</taxon>
        <taxon>Frankiales</taxon>
        <taxon>Frankiaceae</taxon>
        <taxon>Frankia</taxon>
    </lineage>
</organism>
<gene>
    <name evidence="1" type="ORF">FRACA_200005</name>
</gene>
<sequence>MGDKIGGKDTAKDLTEVIAAAARLMHASHCNPTNRHGTSAHELCQKLLFPTCVRPIGDRPGSLSLSW</sequence>